<feature type="transmembrane region" description="Helical" evidence="1">
    <location>
        <begin position="325"/>
        <end position="343"/>
    </location>
</feature>
<keyword evidence="1" id="KW-0472">Membrane</keyword>
<dbReference type="Proteomes" id="UP000230056">
    <property type="component" value="Chromosome"/>
</dbReference>
<feature type="transmembrane region" description="Helical" evidence="1">
    <location>
        <begin position="272"/>
        <end position="291"/>
    </location>
</feature>
<keyword evidence="1" id="KW-0812">Transmembrane</keyword>
<evidence type="ECO:0000313" key="2">
    <source>
        <dbReference type="EMBL" id="ATV60109.1"/>
    </source>
</evidence>
<dbReference type="AlphaFoldDB" id="A0A2D3NXF8"/>
<gene>
    <name evidence="2" type="ORF">CTM72_10540</name>
</gene>
<evidence type="ECO:0000313" key="3">
    <source>
        <dbReference type="Proteomes" id="UP000230056"/>
    </source>
</evidence>
<dbReference type="EMBL" id="CP024699">
    <property type="protein sequence ID" value="ATV60109.1"/>
    <property type="molecule type" value="Genomic_DNA"/>
</dbReference>
<name>A0A2D3NXF8_9FUSO</name>
<evidence type="ECO:0000256" key="1">
    <source>
        <dbReference type="SAM" id="Phobius"/>
    </source>
</evidence>
<organism evidence="2 3">
    <name type="scientific">Fusobacterium pseudoperiodonticum</name>
    <dbReference type="NCBI Taxonomy" id="2663009"/>
    <lineage>
        <taxon>Bacteria</taxon>
        <taxon>Fusobacteriati</taxon>
        <taxon>Fusobacteriota</taxon>
        <taxon>Fusobacteriia</taxon>
        <taxon>Fusobacteriales</taxon>
        <taxon>Fusobacteriaceae</taxon>
        <taxon>Fusobacterium</taxon>
    </lineage>
</organism>
<reference evidence="2 3" key="1">
    <citation type="submission" date="2017-11" db="EMBL/GenBank/DDBJ databases">
        <title>Genome sequencing of Fusobacterium periodonticum KCOM 1261.</title>
        <authorList>
            <person name="Kook J.-K."/>
            <person name="Park S.-N."/>
            <person name="Lim Y.K."/>
        </authorList>
    </citation>
    <scope>NUCLEOTIDE SEQUENCE [LARGE SCALE GENOMIC DNA]</scope>
    <source>
        <strain evidence="2 3">KCOM 1261</strain>
    </source>
</reference>
<accession>A0A2D3NXF8</accession>
<feature type="transmembrane region" description="Helical" evidence="1">
    <location>
        <begin position="247"/>
        <end position="266"/>
    </location>
</feature>
<sequence length="377" mass="45318">MKKINFTLTTKITILLLTIFFLTKVATYENTIFILNQYTGIVRETPTFDRDEALLVLKSYDMEDSLYVKELLKVNNTWIGNTYNYKEAYEKNYLFKWEEDDQFYNNPNFDEEEREKEYNKNTGYFIIENNTRTYGLSKEEVEKKLNISSLKLKSAEIYMKKYGGKGILKKFYRDFFIALYEDKNYDEDDFMKDDEKTAPEVRKLIISRNIIIAYLVIVLISYLYFILKKNINDILENIKIMSGKIKVLFILDFIVIISYLLLIQKLYNSIKILEFTFWWIVVKNFLLYCYLKKDKLKILLGLHFLLFTILVSIKIKFNIKLLDSLYYIIYFISLFNFTILLFYKKEKIGNILMLSSSYIVQQFIYFFIISRLFLILS</sequence>
<proteinExistence type="predicted"/>
<feature type="transmembrane region" description="Helical" evidence="1">
    <location>
        <begin position="210"/>
        <end position="227"/>
    </location>
</feature>
<dbReference type="RefSeq" id="WP_100025372.1">
    <property type="nucleotide sequence ID" value="NZ_CP024699.1"/>
</dbReference>
<feature type="transmembrane region" description="Helical" evidence="1">
    <location>
        <begin position="298"/>
        <end position="319"/>
    </location>
</feature>
<keyword evidence="1" id="KW-1133">Transmembrane helix</keyword>
<feature type="transmembrane region" description="Helical" evidence="1">
    <location>
        <begin position="355"/>
        <end position="376"/>
    </location>
</feature>
<protein>
    <submittedName>
        <fullName evidence="2">Uncharacterized protein</fullName>
    </submittedName>
</protein>